<keyword evidence="1" id="KW-0731">Sigma factor</keyword>
<name>A0A385EHV0_9CAUD</name>
<dbReference type="GeneID" id="55001950"/>
<proteinExistence type="inferred from homology"/>
<evidence type="ECO:0000313" key="2">
    <source>
        <dbReference type="EMBL" id="AXQ70569.1"/>
    </source>
</evidence>
<comment type="caution">
    <text evidence="1">Lacks conserved residue(s) required for the propagation of feature annotation.</text>
</comment>
<keyword evidence="3" id="KW-1185">Reference proteome</keyword>
<dbReference type="GO" id="GO:0019086">
    <property type="term" value="P:late viral transcription"/>
    <property type="evidence" value="ECO:0007669"/>
    <property type="project" value="UniProtKB-UniRule"/>
</dbReference>
<dbReference type="KEGG" id="vg:55001950"/>
<dbReference type="GO" id="GO:0003677">
    <property type="term" value="F:DNA binding"/>
    <property type="evidence" value="ECO:0007669"/>
    <property type="project" value="UniProtKB-UniRule"/>
</dbReference>
<comment type="subunit">
    <text evidence="1">Interacts with the host RNA polymerase catalytic core formed by RpoA, RpoB, RpoC and RpoZ to form the RNAP-gp55 holoenzyme. Part of the transcription activation complex containing host RNAP, the viral RNA polymerase sigma-like factor, the late transcription coactivator, and the sliding clamp. Interacts with the terminase large subunit; this interaction may load the terminase onto DNA for packaging.</text>
</comment>
<evidence type="ECO:0000256" key="1">
    <source>
        <dbReference type="HAMAP-Rule" id="MF_04164"/>
    </source>
</evidence>
<dbReference type="RefSeq" id="YP_009810928.1">
    <property type="nucleotide sequence ID" value="NC_048049.1"/>
</dbReference>
<feature type="site" description="Interaction with host RNAP" evidence="1">
    <location>
        <position position="78"/>
    </location>
</feature>
<comment type="similarity">
    <text evidence="1">Belongs to the Tevenvirinae RNA polymerase sigma-like factor family.</text>
</comment>
<organism evidence="2 3">
    <name type="scientific">Synechococcus phage S-T4</name>
    <dbReference type="NCBI Taxonomy" id="2268578"/>
    <lineage>
        <taxon>Viruses</taxon>
        <taxon>Duplodnaviria</taxon>
        <taxon>Heunggongvirae</taxon>
        <taxon>Uroviricota</taxon>
        <taxon>Caudoviricetes</taxon>
        <taxon>Pantevenvirales</taxon>
        <taxon>Kyanoviridae</taxon>
        <taxon>Tamkungvirus</taxon>
        <taxon>Tamkungvirus ST4</taxon>
    </lineage>
</organism>
<keyword evidence="1" id="KW-0804">Transcription</keyword>
<keyword evidence="1" id="KW-0238">DNA-binding</keyword>
<dbReference type="HAMAP" id="MF_04164">
    <property type="entry name" value="T4_Sigma_like_factor"/>
    <property type="match status" value="1"/>
</dbReference>
<reference evidence="3" key="1">
    <citation type="submission" date="2018-05" db="EMBL/GenBank/DDBJ databases">
        <authorList>
            <person name="You S."/>
        </authorList>
    </citation>
    <scope>NUCLEOTIDE SEQUENCE [LARGE SCALE GENOMIC DNA]</scope>
</reference>
<dbReference type="GO" id="GO:0016779">
    <property type="term" value="F:nucleotidyltransferase activity"/>
    <property type="evidence" value="ECO:0007669"/>
    <property type="project" value="UniProtKB-KW"/>
</dbReference>
<keyword evidence="1" id="KW-0945">Host-virus interaction</keyword>
<dbReference type="InterPro" id="IPR046386">
    <property type="entry name" value="T4_sigma-like_factor"/>
</dbReference>
<keyword evidence="1" id="KW-0805">Transcription regulation</keyword>
<dbReference type="Proteomes" id="UP000257648">
    <property type="component" value="Segment"/>
</dbReference>
<protein>
    <recommendedName>
        <fullName evidence="1">RNA polymerase sigma-like factor</fullName>
    </recommendedName>
    <alternativeName>
        <fullName evidence="1">Promoter specificity factor</fullName>
    </alternativeName>
</protein>
<sequence>MARKKSEHYVNNKEFLAYIVKYRKYLAEAEKEGKTKRDLLKESRDFRKTHEYIGTCFKKIGDHLAHKPNFANYVFKDDMISDGIENCIQYVRNFDPEKSSNPFAYFTQIITFAFLRKIQKEKRQLEVKNRIIEKSGFMEVMAVDDSLLSGSSSDYNTIKENIQTKMNR</sequence>
<evidence type="ECO:0000313" key="3">
    <source>
        <dbReference type="Proteomes" id="UP000257648"/>
    </source>
</evidence>
<feature type="DNA-binding region" evidence="1">
    <location>
        <position position="122"/>
    </location>
</feature>
<feature type="site" description="Interaction with host RNAP" evidence="1">
    <location>
        <position position="82"/>
    </location>
</feature>
<feature type="site" description="Interaction with host RNAP" evidence="1">
    <location>
        <position position="85"/>
    </location>
</feature>
<keyword evidence="1" id="KW-0808">Transferase</keyword>
<keyword evidence="1" id="KW-0548">Nucleotidyltransferase</keyword>
<keyword evidence="1" id="KW-1195">Viral transcription</keyword>
<comment type="function">
    <text evidence="1">Plays a role in the transcription of the viral late genes by acting as a late promoter recognition subunit. Associates with host RNA polymerase (RNAP) core and thus replaces the host sigma-70/rpoD subunit in the complex. May also play a role in DNA packaging by interacting with the terminase subunit gp17.</text>
</comment>
<accession>A0A385EHV0</accession>
<dbReference type="EMBL" id="MH412654">
    <property type="protein sequence ID" value="AXQ70569.1"/>
    <property type="molecule type" value="Genomic_DNA"/>
</dbReference>
<dbReference type="GO" id="GO:0016987">
    <property type="term" value="F:sigma factor activity"/>
    <property type="evidence" value="ECO:0007669"/>
    <property type="project" value="UniProtKB-UniRule"/>
</dbReference>